<gene>
    <name evidence="4" type="primary">rsmD</name>
    <name evidence="4" type="ORF">Pcatena_10130</name>
</gene>
<name>A0A3G9K216_9ACTN</name>
<dbReference type="GO" id="GO:0008168">
    <property type="term" value="F:methyltransferase activity"/>
    <property type="evidence" value="ECO:0007669"/>
    <property type="project" value="UniProtKB-KW"/>
</dbReference>
<keyword evidence="5" id="KW-1185">Reference proteome</keyword>
<evidence type="ECO:0000256" key="2">
    <source>
        <dbReference type="ARBA" id="ARBA00022679"/>
    </source>
</evidence>
<dbReference type="GeneID" id="88849146"/>
<dbReference type="InterPro" id="IPR002052">
    <property type="entry name" value="DNA_methylase_N6_adenine_CS"/>
</dbReference>
<dbReference type="GO" id="GO:0003676">
    <property type="term" value="F:nucleic acid binding"/>
    <property type="evidence" value="ECO:0007669"/>
    <property type="project" value="InterPro"/>
</dbReference>
<dbReference type="PIRSF" id="PIRSF004553">
    <property type="entry name" value="CHP00095"/>
    <property type="match status" value="1"/>
</dbReference>
<evidence type="ECO:0000256" key="1">
    <source>
        <dbReference type="ARBA" id="ARBA00022603"/>
    </source>
</evidence>
<feature type="region of interest" description="Disordered" evidence="3">
    <location>
        <begin position="1"/>
        <end position="23"/>
    </location>
</feature>
<dbReference type="KEGG" id="pcat:Pcatena_10130"/>
<keyword evidence="1 4" id="KW-0489">Methyltransferase</keyword>
<reference evidence="5" key="1">
    <citation type="submission" date="2018-11" db="EMBL/GenBank/DDBJ databases">
        <title>Comparative genomics of Parolsenella catena and Libanicoccus massiliensis: Reclassification of Libanicoccus massiliensis as Parolsenella massiliensis comb. nov.</title>
        <authorList>
            <person name="Sakamoto M."/>
            <person name="Ikeyama N."/>
            <person name="Murakami T."/>
            <person name="Mori H."/>
            <person name="Yuki M."/>
            <person name="Ohkuma M."/>
        </authorList>
    </citation>
    <scope>NUCLEOTIDE SEQUENCE [LARGE SCALE GENOMIC DNA]</scope>
    <source>
        <strain evidence="5">JCM 31932</strain>
    </source>
</reference>
<evidence type="ECO:0000313" key="4">
    <source>
        <dbReference type="EMBL" id="BBH50426.1"/>
    </source>
</evidence>
<dbReference type="GO" id="GO:0031167">
    <property type="term" value="P:rRNA methylation"/>
    <property type="evidence" value="ECO:0007669"/>
    <property type="project" value="InterPro"/>
</dbReference>
<sequence length="191" mass="19653">MRIVGGEWKGHPIEAPEGRDVTRPTTDRVREAVSSMLMSARGLTLDGASVLDAFAGSGALGLELLSRGAAHATFVDLDRGACARVRRNAATLGAASSRFSVTRGDSCRLAAAGSLAGAPFDIVVLDPPYATAVDVVSGLVEALDASGLLAAGALVLYERSASRPTICPSGFVALKQKRYGQTAVDLLGRQG</sequence>
<dbReference type="InterPro" id="IPR029063">
    <property type="entry name" value="SAM-dependent_MTases_sf"/>
</dbReference>
<accession>A0A3G9K216</accession>
<dbReference type="OrthoDB" id="9803017at2"/>
<feature type="compositionally biased region" description="Basic and acidic residues" evidence="3">
    <location>
        <begin position="8"/>
        <end position="23"/>
    </location>
</feature>
<dbReference type="AlphaFoldDB" id="A0A3G9K216"/>
<dbReference type="InterPro" id="IPR004398">
    <property type="entry name" value="RNA_MeTrfase_RsmD"/>
</dbReference>
<dbReference type="CDD" id="cd02440">
    <property type="entry name" value="AdoMet_MTases"/>
    <property type="match status" value="1"/>
</dbReference>
<protein>
    <submittedName>
        <fullName evidence="4">rRNA methyltransferase</fullName>
    </submittedName>
</protein>
<dbReference type="SUPFAM" id="SSF53335">
    <property type="entry name" value="S-adenosyl-L-methionine-dependent methyltransferases"/>
    <property type="match status" value="1"/>
</dbReference>
<dbReference type="PROSITE" id="PS00092">
    <property type="entry name" value="N6_MTASE"/>
    <property type="match status" value="1"/>
</dbReference>
<dbReference type="Gene3D" id="3.40.50.150">
    <property type="entry name" value="Vaccinia Virus protein VP39"/>
    <property type="match status" value="1"/>
</dbReference>
<evidence type="ECO:0000313" key="5">
    <source>
        <dbReference type="Proteomes" id="UP000273154"/>
    </source>
</evidence>
<dbReference type="Pfam" id="PF03602">
    <property type="entry name" value="Cons_hypoth95"/>
    <property type="match status" value="1"/>
</dbReference>
<dbReference type="RefSeq" id="WP_126422242.1">
    <property type="nucleotide sequence ID" value="NZ_AP019367.1"/>
</dbReference>
<dbReference type="PANTHER" id="PTHR43542">
    <property type="entry name" value="METHYLTRANSFERASE"/>
    <property type="match status" value="1"/>
</dbReference>
<proteinExistence type="predicted"/>
<dbReference type="EMBL" id="AP019367">
    <property type="protein sequence ID" value="BBH50426.1"/>
    <property type="molecule type" value="Genomic_DNA"/>
</dbReference>
<dbReference type="Proteomes" id="UP000273154">
    <property type="component" value="Chromosome"/>
</dbReference>
<organism evidence="4 5">
    <name type="scientific">Parolsenella catena</name>
    <dbReference type="NCBI Taxonomy" id="2003188"/>
    <lineage>
        <taxon>Bacteria</taxon>
        <taxon>Bacillati</taxon>
        <taxon>Actinomycetota</taxon>
        <taxon>Coriobacteriia</taxon>
        <taxon>Coriobacteriales</taxon>
        <taxon>Atopobiaceae</taxon>
        <taxon>Parolsenella</taxon>
    </lineage>
</organism>
<keyword evidence="2 4" id="KW-0808">Transferase</keyword>
<evidence type="ECO:0000256" key="3">
    <source>
        <dbReference type="SAM" id="MobiDB-lite"/>
    </source>
</evidence>
<dbReference type="PANTHER" id="PTHR43542:SF1">
    <property type="entry name" value="METHYLTRANSFERASE"/>
    <property type="match status" value="1"/>
</dbReference>
<dbReference type="NCBIfam" id="TIGR00095">
    <property type="entry name" value="16S rRNA (guanine(966)-N(2))-methyltransferase RsmD"/>
    <property type="match status" value="1"/>
</dbReference>